<dbReference type="GO" id="GO:0016787">
    <property type="term" value="F:hydrolase activity"/>
    <property type="evidence" value="ECO:0007669"/>
    <property type="project" value="UniProtKB-KW"/>
</dbReference>
<protein>
    <submittedName>
        <fullName evidence="3">Serine hydrolase</fullName>
    </submittedName>
</protein>
<accession>A0A7X3SRC3</accession>
<dbReference type="OrthoDB" id="9808046at2"/>
<dbReference type="InterPro" id="IPR012338">
    <property type="entry name" value="Beta-lactam/transpept-like"/>
</dbReference>
<feature type="signal peptide" evidence="1">
    <location>
        <begin position="1"/>
        <end position="25"/>
    </location>
</feature>
<dbReference type="InterPro" id="IPR001466">
    <property type="entry name" value="Beta-lactam-related"/>
</dbReference>
<dbReference type="Gene3D" id="3.40.710.10">
    <property type="entry name" value="DD-peptidase/beta-lactamase superfamily"/>
    <property type="match status" value="1"/>
</dbReference>
<sequence length="407" mass="44451">MKRARVFLSASIGIIASMVVFSAGAEPSRPEKVQAALESWLAERAPLEKVTGIAAYISLGDPGPAIEAFAGTTGRSPSDGPVSQNTLFQMGSTSKSFTAAVLLKLEAAGTLSLDDTVGRWLPEYPAWQDVSIRRLLNMTSGIPNYSETKEMSRLWIEEPQRDLSAEELVRMVYPTNSNKLPATTGYHYSNTNYILASMIAEKATGKTFQELVHELVIEPLGLHSTFYESGTYPETVIRRLAHGYFENPACTDYQPKDCAASWNRPLLGRDVRAISSSWAQAAGGAISNPRDVTRWMQAVFAGQVVPAKQQSEWLRMISTRTGEPIAGLTAEDPRGFSLGLVQAILGPAGAHWFYEGETLGYRTLYVWFAGDNILITVQTNSQPAEGMDRLHDAVIAIYEAVKPPSSP</sequence>
<dbReference type="RefSeq" id="WP_160887872.1">
    <property type="nucleotide sequence ID" value="NZ_WURB01000028.1"/>
</dbReference>
<dbReference type="InterPro" id="IPR050491">
    <property type="entry name" value="AmpC-like"/>
</dbReference>
<dbReference type="EMBL" id="WURB01000028">
    <property type="protein sequence ID" value="MXQ14193.1"/>
    <property type="molecule type" value="Genomic_DNA"/>
</dbReference>
<reference evidence="3 4" key="1">
    <citation type="submission" date="2019-12" db="EMBL/GenBank/DDBJ databases">
        <authorList>
            <person name="Yuan C.-G."/>
        </authorList>
    </citation>
    <scope>NUCLEOTIDE SEQUENCE [LARGE SCALE GENOMIC DNA]</scope>
    <source>
        <strain evidence="3 4">KCTC 23863</strain>
    </source>
</reference>
<name>A0A7X3SRC3_9HYPH</name>
<dbReference type="SUPFAM" id="SSF56601">
    <property type="entry name" value="beta-lactamase/transpeptidase-like"/>
    <property type="match status" value="1"/>
</dbReference>
<dbReference type="Proteomes" id="UP000436483">
    <property type="component" value="Unassembled WGS sequence"/>
</dbReference>
<evidence type="ECO:0000313" key="4">
    <source>
        <dbReference type="Proteomes" id="UP000436483"/>
    </source>
</evidence>
<reference evidence="3 4" key="2">
    <citation type="submission" date="2020-01" db="EMBL/GenBank/DDBJ databases">
        <title>Microvirga sp. nov., an arsenate reduction bacterium isolated from Tibet hotspring sediments.</title>
        <authorList>
            <person name="Xian W.-D."/>
            <person name="Li W.-J."/>
        </authorList>
    </citation>
    <scope>NUCLEOTIDE SEQUENCE [LARGE SCALE GENOMIC DNA]</scope>
    <source>
        <strain evidence="3 4">KCTC 23863</strain>
    </source>
</reference>
<keyword evidence="1" id="KW-0732">Signal</keyword>
<comment type="caution">
    <text evidence="3">The sequence shown here is derived from an EMBL/GenBank/DDBJ whole genome shotgun (WGS) entry which is preliminary data.</text>
</comment>
<keyword evidence="4" id="KW-1185">Reference proteome</keyword>
<organism evidence="3 4">
    <name type="scientific">Microvirga makkahensis</name>
    <dbReference type="NCBI Taxonomy" id="1128670"/>
    <lineage>
        <taxon>Bacteria</taxon>
        <taxon>Pseudomonadati</taxon>
        <taxon>Pseudomonadota</taxon>
        <taxon>Alphaproteobacteria</taxon>
        <taxon>Hyphomicrobiales</taxon>
        <taxon>Methylobacteriaceae</taxon>
        <taxon>Microvirga</taxon>
    </lineage>
</organism>
<gene>
    <name evidence="3" type="ORF">GR328_22600</name>
</gene>
<feature type="chain" id="PRO_5031269019" evidence="1">
    <location>
        <begin position="26"/>
        <end position="407"/>
    </location>
</feature>
<evidence type="ECO:0000313" key="3">
    <source>
        <dbReference type="EMBL" id="MXQ14193.1"/>
    </source>
</evidence>
<feature type="domain" description="Beta-lactamase-related" evidence="2">
    <location>
        <begin position="80"/>
        <end position="396"/>
    </location>
</feature>
<dbReference type="PANTHER" id="PTHR46825:SF7">
    <property type="entry name" value="D-ALANYL-D-ALANINE CARBOXYPEPTIDASE"/>
    <property type="match status" value="1"/>
</dbReference>
<dbReference type="PANTHER" id="PTHR46825">
    <property type="entry name" value="D-ALANYL-D-ALANINE-CARBOXYPEPTIDASE/ENDOPEPTIDASE AMPH"/>
    <property type="match status" value="1"/>
</dbReference>
<evidence type="ECO:0000256" key="1">
    <source>
        <dbReference type="SAM" id="SignalP"/>
    </source>
</evidence>
<dbReference type="AlphaFoldDB" id="A0A7X3SRC3"/>
<proteinExistence type="predicted"/>
<dbReference type="Pfam" id="PF00144">
    <property type="entry name" value="Beta-lactamase"/>
    <property type="match status" value="1"/>
</dbReference>
<evidence type="ECO:0000259" key="2">
    <source>
        <dbReference type="Pfam" id="PF00144"/>
    </source>
</evidence>
<keyword evidence="3" id="KW-0378">Hydrolase</keyword>